<dbReference type="GO" id="GO:0032196">
    <property type="term" value="P:transposition"/>
    <property type="evidence" value="ECO:0007669"/>
    <property type="project" value="UniProtKB-KW"/>
</dbReference>
<dbReference type="GO" id="GO:0003723">
    <property type="term" value="F:RNA binding"/>
    <property type="evidence" value="ECO:0007669"/>
    <property type="project" value="UniProtKB-KW"/>
</dbReference>
<evidence type="ECO:0000256" key="16">
    <source>
        <dbReference type="ARBA" id="ARBA00022932"/>
    </source>
</evidence>
<keyword evidence="5" id="KW-0548">Nucleotidyltransferase</keyword>
<dbReference type="STRING" id="1126212.K2RH57"/>
<name>K2RH57_MACPH</name>
<dbReference type="GO" id="GO:0008233">
    <property type="term" value="F:peptidase activity"/>
    <property type="evidence" value="ECO:0007669"/>
    <property type="project" value="UniProtKB-KW"/>
</dbReference>
<evidence type="ECO:0000256" key="18">
    <source>
        <dbReference type="ARBA" id="ARBA00023125"/>
    </source>
</evidence>
<protein>
    <submittedName>
        <fullName evidence="24">Integrase catalytic core</fullName>
    </submittedName>
</protein>
<feature type="domain" description="Integrase catalytic" evidence="23">
    <location>
        <begin position="485"/>
        <end position="649"/>
    </location>
</feature>
<keyword evidence="12" id="KW-0460">Magnesium</keyword>
<evidence type="ECO:0000256" key="21">
    <source>
        <dbReference type="ARBA" id="ARBA00049244"/>
    </source>
</evidence>
<dbReference type="Pfam" id="PF25597">
    <property type="entry name" value="SH3_retrovirus"/>
    <property type="match status" value="1"/>
</dbReference>
<evidence type="ECO:0000256" key="6">
    <source>
        <dbReference type="ARBA" id="ARBA00022722"/>
    </source>
</evidence>
<keyword evidence="16" id="KW-0239">DNA-directed DNA polymerase</keyword>
<dbReference type="eggNOG" id="KOG0017">
    <property type="taxonomic scope" value="Eukaryota"/>
</dbReference>
<evidence type="ECO:0000256" key="8">
    <source>
        <dbReference type="ARBA" id="ARBA00022741"/>
    </source>
</evidence>
<dbReference type="GO" id="GO:0003887">
    <property type="term" value="F:DNA-directed DNA polymerase activity"/>
    <property type="evidence" value="ECO:0007669"/>
    <property type="project" value="UniProtKB-KW"/>
</dbReference>
<evidence type="ECO:0000256" key="22">
    <source>
        <dbReference type="SAM" id="MobiDB-lite"/>
    </source>
</evidence>
<keyword evidence="3" id="KW-1188">Viral release from host cell</keyword>
<dbReference type="FunCoup" id="K2RH57">
    <property type="interactions" value="543"/>
</dbReference>
<keyword evidence="11" id="KW-0067">ATP-binding</keyword>
<keyword evidence="19" id="KW-0233">DNA recombination</keyword>
<dbReference type="PANTHER" id="PTHR42648:SF11">
    <property type="entry name" value="TRANSPOSON TY4-P GAG-POL POLYPROTEIN"/>
    <property type="match status" value="1"/>
</dbReference>
<dbReference type="GO" id="GO:0005524">
    <property type="term" value="F:ATP binding"/>
    <property type="evidence" value="ECO:0007669"/>
    <property type="project" value="UniProtKB-KW"/>
</dbReference>
<dbReference type="InterPro" id="IPR039537">
    <property type="entry name" value="Retrotran_Ty1/copia-like"/>
</dbReference>
<dbReference type="InterPro" id="IPR036397">
    <property type="entry name" value="RNaseH_sf"/>
</dbReference>
<evidence type="ECO:0000256" key="11">
    <source>
        <dbReference type="ARBA" id="ARBA00022840"/>
    </source>
</evidence>
<dbReference type="PANTHER" id="PTHR42648">
    <property type="entry name" value="TRANSPOSASE, PUTATIVE-RELATED"/>
    <property type="match status" value="1"/>
</dbReference>
<dbReference type="Gene3D" id="3.30.420.10">
    <property type="entry name" value="Ribonuclease H-like superfamily/Ribonuclease H"/>
    <property type="match status" value="1"/>
</dbReference>
<keyword evidence="13" id="KW-0694">RNA-binding</keyword>
<feature type="region of interest" description="Disordered" evidence="22">
    <location>
        <begin position="766"/>
        <end position="800"/>
    </location>
</feature>
<keyword evidence="4" id="KW-0645">Protease</keyword>
<keyword evidence="16" id="KW-0808">Transferase</keyword>
<dbReference type="HOGENOM" id="CLU_001650_18_2_1"/>
<dbReference type="InParanoid" id="K2RH57"/>
<dbReference type="GO" id="GO:0046872">
    <property type="term" value="F:metal ion binding"/>
    <property type="evidence" value="ECO:0007669"/>
    <property type="project" value="UniProtKB-KW"/>
</dbReference>
<keyword evidence="15" id="KW-0695">RNA-directed DNA polymerase</keyword>
<keyword evidence="14" id="KW-0229">DNA integration</keyword>
<keyword evidence="8" id="KW-0547">Nucleotide-binding</keyword>
<comment type="caution">
    <text evidence="24">The sequence shown here is derived from an EMBL/GenBank/DDBJ whole genome shotgun (WGS) entry which is preliminary data.</text>
</comment>
<evidence type="ECO:0000256" key="15">
    <source>
        <dbReference type="ARBA" id="ARBA00022918"/>
    </source>
</evidence>
<evidence type="ECO:0000256" key="2">
    <source>
        <dbReference type="ARBA" id="ARBA00022578"/>
    </source>
</evidence>
<accession>K2RH57</accession>
<feature type="region of interest" description="Disordered" evidence="22">
    <location>
        <begin position="240"/>
        <end position="266"/>
    </location>
</feature>
<dbReference type="AlphaFoldDB" id="K2RH57"/>
<dbReference type="VEuPathDB" id="FungiDB:MPH_13549"/>
<dbReference type="OrthoDB" id="3943081at2759"/>
<proteinExistence type="predicted"/>
<dbReference type="Pfam" id="PF22936">
    <property type="entry name" value="Pol_BBD"/>
    <property type="match status" value="1"/>
</dbReference>
<feature type="non-terminal residue" evidence="24">
    <location>
        <position position="1"/>
    </location>
</feature>
<dbReference type="GO" id="GO:0006508">
    <property type="term" value="P:proteolysis"/>
    <property type="evidence" value="ECO:0007669"/>
    <property type="project" value="UniProtKB-KW"/>
</dbReference>
<evidence type="ECO:0000313" key="24">
    <source>
        <dbReference type="EMBL" id="EKG09419.1"/>
    </source>
</evidence>
<feature type="region of interest" description="Disordered" evidence="22">
    <location>
        <begin position="819"/>
        <end position="879"/>
    </location>
</feature>
<evidence type="ECO:0000256" key="5">
    <source>
        <dbReference type="ARBA" id="ARBA00022695"/>
    </source>
</evidence>
<dbReference type="GO" id="GO:0004519">
    <property type="term" value="F:endonuclease activity"/>
    <property type="evidence" value="ECO:0007669"/>
    <property type="project" value="UniProtKB-KW"/>
</dbReference>
<evidence type="ECO:0000256" key="3">
    <source>
        <dbReference type="ARBA" id="ARBA00022612"/>
    </source>
</evidence>
<keyword evidence="7" id="KW-0479">Metal-binding</keyword>
<dbReference type="InterPro" id="IPR057670">
    <property type="entry name" value="SH3_retrovirus"/>
</dbReference>
<evidence type="ECO:0000256" key="7">
    <source>
        <dbReference type="ARBA" id="ARBA00022723"/>
    </source>
</evidence>
<gene>
    <name evidence="24" type="ORF">MPH_13549</name>
</gene>
<evidence type="ECO:0000256" key="19">
    <source>
        <dbReference type="ARBA" id="ARBA00023172"/>
    </source>
</evidence>
<keyword evidence="10" id="KW-0378">Hydrolase</keyword>
<keyword evidence="6" id="KW-0540">Nuclease</keyword>
<dbReference type="InterPro" id="IPR001584">
    <property type="entry name" value="Integrase_cat-core"/>
</dbReference>
<dbReference type="GO" id="GO:0015074">
    <property type="term" value="P:DNA integration"/>
    <property type="evidence" value="ECO:0007669"/>
    <property type="project" value="UniProtKB-KW"/>
</dbReference>
<dbReference type="GO" id="GO:0003964">
    <property type="term" value="F:RNA-directed DNA polymerase activity"/>
    <property type="evidence" value="ECO:0007669"/>
    <property type="project" value="UniProtKB-KW"/>
</dbReference>
<feature type="compositionally biased region" description="Basic and acidic residues" evidence="22">
    <location>
        <begin position="769"/>
        <end position="779"/>
    </location>
</feature>
<sequence>IFRHKINVYDRRQKALAELTTYIQESISTTNLSFITSEEPHPWNILRALQKRLAPTDQARLLELEHQYHQLCKPPRSQNVESWLQQWEKLYTEAKKHNLAEVSDNRPTRDFLLALKPIEPQFVSTYQIKNLDPATRVTDLYDMIEKFRQYYRENQSVKSQKTEGTHSAFPANFRGKQAKIAPPCPCGMHHWASECWYLNPQAEGRPKNFKPNPETQAKVQEKLQDPKFKEIITKALERNKQIQQRKQQKEQAQSENQNQQTSQSQDGQLMAMTAHYFSFAAQSSPLFNSWILDSGTDVHVCNQSMAHRFKETKKARPDETLGSGNRSIPIQAWGTVDITVKTETGQGTITLNNVAFIPSFMSNLVSMSIALSKKIYWDTQNMQLIHQGKHYCKVQQHQGHFLLEHNSNSEYQGHMALPAVTRKASAEKWHQILAHANPEVIQHLEANTEGVSVTNEPPAPKTTQCQPCALSKSQRIISRESTKEEDSDESFHRVSFDLLQIQKGYNQDKWTSHFACVKTDFTFIFTHPNKSDVQDIIEFVVKFVKTRYKRQIVFFRTDGERTIGTETKSFLQSEGITLETSAPATPEQNGHAERSGGVILPKARAMRIGANLPQSLWPEIVKTAGYIHNRTPMAKLNWKTPFEVVTGKRPNLSHLRIYGCRAYAHKKGIPRSQKLAEKAHFGYLVGYDSTNIFRIWIPSQHKVIRTRDVKFNEDEFYRPQDPDLTQLLQEEASEIIQTLEIQHPINQQTDEAESEDGDFEASHAIRATQDTRPEQEKSGRNQQLPSPDPSIAASQQHGQSQGLLLDLEVQPTRRLPRLLPAQYDTPPQPGAAPGNVAPRGAEISGTVTEDAIMPEGGESSKRSTRNPNPPLLEDSFKKPRKKRKDAYIAALDEIREIPNSSYFSAFSAAINSSGSSPRLHRDQLPPEPRTFKEMLQHPFSSGFIPALKTEVRDLVKIGTWRFVRRHVATQAGKKVIPLTCIPGHMVIYGYLGGRNHNHE</sequence>
<keyword evidence="18" id="KW-0238">DNA-binding</keyword>
<comment type="catalytic activity">
    <reaction evidence="20">
        <text>DNA(n) + a 2'-deoxyribonucleoside 5'-triphosphate = DNA(n+1) + diphosphate</text>
        <dbReference type="Rhea" id="RHEA:22508"/>
        <dbReference type="Rhea" id="RHEA-COMP:17339"/>
        <dbReference type="Rhea" id="RHEA-COMP:17340"/>
        <dbReference type="ChEBI" id="CHEBI:33019"/>
        <dbReference type="ChEBI" id="CHEBI:61560"/>
        <dbReference type="ChEBI" id="CHEBI:173112"/>
        <dbReference type="EC" id="2.7.7.49"/>
    </reaction>
</comment>
<keyword evidence="2" id="KW-0815">Transposition</keyword>
<evidence type="ECO:0000256" key="20">
    <source>
        <dbReference type="ARBA" id="ARBA00048173"/>
    </source>
</evidence>
<comment type="catalytic activity">
    <reaction evidence="21">
        <text>DNA(n) + a 2'-deoxyribonucleoside 5'-triphosphate = DNA(n+1) + diphosphate</text>
        <dbReference type="Rhea" id="RHEA:22508"/>
        <dbReference type="Rhea" id="RHEA-COMP:17339"/>
        <dbReference type="Rhea" id="RHEA-COMP:17340"/>
        <dbReference type="ChEBI" id="CHEBI:33019"/>
        <dbReference type="ChEBI" id="CHEBI:61560"/>
        <dbReference type="ChEBI" id="CHEBI:173112"/>
        <dbReference type="EC" id="2.7.7.7"/>
    </reaction>
</comment>
<comment type="function">
    <text evidence="1">The aspartyl protease (PR) mediates the proteolytic cleavages of the Gag and Gag-Pol polyproteins after assembly of the VLP.</text>
</comment>
<evidence type="ECO:0000256" key="1">
    <source>
        <dbReference type="ARBA" id="ARBA00002180"/>
    </source>
</evidence>
<evidence type="ECO:0000259" key="23">
    <source>
        <dbReference type="PROSITE" id="PS50994"/>
    </source>
</evidence>
<dbReference type="PROSITE" id="PS50994">
    <property type="entry name" value="INTEGRASE"/>
    <property type="match status" value="1"/>
</dbReference>
<keyword evidence="9" id="KW-0255">Endonuclease</keyword>
<evidence type="ECO:0000256" key="13">
    <source>
        <dbReference type="ARBA" id="ARBA00022884"/>
    </source>
</evidence>
<evidence type="ECO:0000256" key="4">
    <source>
        <dbReference type="ARBA" id="ARBA00022670"/>
    </source>
</evidence>
<reference evidence="24 25" key="1">
    <citation type="journal article" date="2012" name="BMC Genomics">
        <title>Tools to kill: Genome of one of the most destructive plant pathogenic fungi Macrophomina phaseolina.</title>
        <authorList>
            <person name="Islam M.S."/>
            <person name="Haque M.S."/>
            <person name="Islam M.M."/>
            <person name="Emdad E.M."/>
            <person name="Halim A."/>
            <person name="Hossen Q.M.M."/>
            <person name="Hossain M.Z."/>
            <person name="Ahmed B."/>
            <person name="Rahim S."/>
            <person name="Rahman M.S."/>
            <person name="Alam M.M."/>
            <person name="Hou S."/>
            <person name="Wan X."/>
            <person name="Saito J.A."/>
            <person name="Alam M."/>
        </authorList>
    </citation>
    <scope>NUCLEOTIDE SEQUENCE [LARGE SCALE GENOMIC DNA]</scope>
    <source>
        <strain evidence="24 25">MS6</strain>
    </source>
</reference>
<organism evidence="24 25">
    <name type="scientific">Macrophomina phaseolina (strain MS6)</name>
    <name type="common">Charcoal rot fungus</name>
    <dbReference type="NCBI Taxonomy" id="1126212"/>
    <lineage>
        <taxon>Eukaryota</taxon>
        <taxon>Fungi</taxon>
        <taxon>Dikarya</taxon>
        <taxon>Ascomycota</taxon>
        <taxon>Pezizomycotina</taxon>
        <taxon>Dothideomycetes</taxon>
        <taxon>Dothideomycetes incertae sedis</taxon>
        <taxon>Botryosphaeriales</taxon>
        <taxon>Botryosphaeriaceae</taxon>
        <taxon>Macrophomina</taxon>
    </lineage>
</organism>
<dbReference type="Proteomes" id="UP000007129">
    <property type="component" value="Unassembled WGS sequence"/>
</dbReference>
<feature type="compositionally biased region" description="Low complexity" evidence="22">
    <location>
        <begin position="241"/>
        <end position="265"/>
    </location>
</feature>
<evidence type="ECO:0000256" key="12">
    <source>
        <dbReference type="ARBA" id="ARBA00022842"/>
    </source>
</evidence>
<dbReference type="GO" id="GO:0006310">
    <property type="term" value="P:DNA recombination"/>
    <property type="evidence" value="ECO:0007669"/>
    <property type="project" value="UniProtKB-KW"/>
</dbReference>
<evidence type="ECO:0000313" key="25">
    <source>
        <dbReference type="Proteomes" id="UP000007129"/>
    </source>
</evidence>
<evidence type="ECO:0000256" key="17">
    <source>
        <dbReference type="ARBA" id="ARBA00023113"/>
    </source>
</evidence>
<dbReference type="SUPFAM" id="SSF53098">
    <property type="entry name" value="Ribonuclease H-like"/>
    <property type="match status" value="1"/>
</dbReference>
<dbReference type="InterPro" id="IPR012337">
    <property type="entry name" value="RNaseH-like_sf"/>
</dbReference>
<evidence type="ECO:0000256" key="10">
    <source>
        <dbReference type="ARBA" id="ARBA00022801"/>
    </source>
</evidence>
<dbReference type="GO" id="GO:0003677">
    <property type="term" value="F:DNA binding"/>
    <property type="evidence" value="ECO:0007669"/>
    <property type="project" value="UniProtKB-KW"/>
</dbReference>
<evidence type="ECO:0000256" key="14">
    <source>
        <dbReference type="ARBA" id="ARBA00022908"/>
    </source>
</evidence>
<dbReference type="EMBL" id="AHHD01000683">
    <property type="protein sequence ID" value="EKG09419.1"/>
    <property type="molecule type" value="Genomic_DNA"/>
</dbReference>
<dbReference type="GO" id="GO:0005634">
    <property type="term" value="C:nucleus"/>
    <property type="evidence" value="ECO:0007669"/>
    <property type="project" value="UniProtKB-ARBA"/>
</dbReference>
<keyword evidence="17" id="KW-0917">Virion maturation</keyword>
<dbReference type="InterPro" id="IPR054722">
    <property type="entry name" value="PolX-like_BBD"/>
</dbReference>
<evidence type="ECO:0000256" key="9">
    <source>
        <dbReference type="ARBA" id="ARBA00022759"/>
    </source>
</evidence>